<dbReference type="GeneID" id="25334502"/>
<proteinExistence type="predicted"/>
<feature type="region of interest" description="Disordered" evidence="1">
    <location>
        <begin position="150"/>
        <end position="169"/>
    </location>
</feature>
<dbReference type="SUPFAM" id="SSF56112">
    <property type="entry name" value="Protein kinase-like (PK-like)"/>
    <property type="match status" value="1"/>
</dbReference>
<dbReference type="RefSeq" id="XP_013333523.1">
    <property type="nucleotide sequence ID" value="XM_013478069.1"/>
</dbReference>
<organism evidence="3 4">
    <name type="scientific">Eimeria maxima</name>
    <name type="common">Coccidian parasite</name>
    <dbReference type="NCBI Taxonomy" id="5804"/>
    <lineage>
        <taxon>Eukaryota</taxon>
        <taxon>Sar</taxon>
        <taxon>Alveolata</taxon>
        <taxon>Apicomplexa</taxon>
        <taxon>Conoidasida</taxon>
        <taxon>Coccidia</taxon>
        <taxon>Eucoccidiorida</taxon>
        <taxon>Eimeriorina</taxon>
        <taxon>Eimeriidae</taxon>
        <taxon>Eimeria</taxon>
    </lineage>
</organism>
<dbReference type="Proteomes" id="UP000030763">
    <property type="component" value="Unassembled WGS sequence"/>
</dbReference>
<protein>
    <submittedName>
        <fullName evidence="3">Protein kinase, putative</fullName>
    </submittedName>
</protein>
<evidence type="ECO:0000313" key="4">
    <source>
        <dbReference type="Proteomes" id="UP000030763"/>
    </source>
</evidence>
<dbReference type="Gene3D" id="3.30.200.20">
    <property type="entry name" value="Phosphorylase Kinase, domain 1"/>
    <property type="match status" value="1"/>
</dbReference>
<dbReference type="Gene3D" id="1.10.510.10">
    <property type="entry name" value="Transferase(Phosphotransferase) domain 1"/>
    <property type="match status" value="1"/>
</dbReference>
<dbReference type="PROSITE" id="PS50011">
    <property type="entry name" value="PROTEIN_KINASE_DOM"/>
    <property type="match status" value="1"/>
</dbReference>
<dbReference type="InterPro" id="IPR051681">
    <property type="entry name" value="Ser/Thr_Kinases-Pseudokinases"/>
</dbReference>
<gene>
    <name evidence="3" type="ORF">EMWEY_00005160</name>
</gene>
<keyword evidence="3" id="KW-0418">Kinase</keyword>
<evidence type="ECO:0000313" key="3">
    <source>
        <dbReference type="EMBL" id="CDJ56873.1"/>
    </source>
</evidence>
<dbReference type="PROSITE" id="PS00108">
    <property type="entry name" value="PROTEIN_KINASE_ST"/>
    <property type="match status" value="1"/>
</dbReference>
<dbReference type="EMBL" id="HG719156">
    <property type="protein sequence ID" value="CDJ56873.1"/>
    <property type="molecule type" value="Genomic_DNA"/>
</dbReference>
<dbReference type="InterPro" id="IPR000719">
    <property type="entry name" value="Prot_kinase_dom"/>
</dbReference>
<dbReference type="OMA" id="PENGLYM"/>
<keyword evidence="3" id="KW-0808">Transferase</keyword>
<dbReference type="AlphaFoldDB" id="U6M1A8"/>
<dbReference type="SMART" id="SM00220">
    <property type="entry name" value="S_TKc"/>
    <property type="match status" value="1"/>
</dbReference>
<feature type="region of interest" description="Disordered" evidence="1">
    <location>
        <begin position="74"/>
        <end position="101"/>
    </location>
</feature>
<dbReference type="CDD" id="cd00180">
    <property type="entry name" value="PKc"/>
    <property type="match status" value="1"/>
</dbReference>
<dbReference type="GO" id="GO:0005524">
    <property type="term" value="F:ATP binding"/>
    <property type="evidence" value="ECO:0007669"/>
    <property type="project" value="InterPro"/>
</dbReference>
<dbReference type="InterPro" id="IPR011009">
    <property type="entry name" value="Kinase-like_dom_sf"/>
</dbReference>
<dbReference type="Pfam" id="PF00069">
    <property type="entry name" value="Pkinase"/>
    <property type="match status" value="1"/>
</dbReference>
<evidence type="ECO:0000256" key="1">
    <source>
        <dbReference type="SAM" id="MobiDB-lite"/>
    </source>
</evidence>
<dbReference type="VEuPathDB" id="ToxoDB:EMWEY_00005160"/>
<accession>U6M1A8</accession>
<dbReference type="OrthoDB" id="10252354at2759"/>
<name>U6M1A8_EIMMA</name>
<keyword evidence="4" id="KW-1185">Reference proteome</keyword>
<reference evidence="3" key="1">
    <citation type="submission" date="2013-10" db="EMBL/GenBank/DDBJ databases">
        <title>Genomic analysis of the causative agents of coccidiosis in chickens.</title>
        <authorList>
            <person name="Reid A.J."/>
            <person name="Blake D."/>
            <person name="Billington K."/>
            <person name="Browne H."/>
            <person name="Dunn M."/>
            <person name="Hung S."/>
            <person name="Kawahara F."/>
            <person name="Miranda-Saavedra D."/>
            <person name="Mourier T."/>
            <person name="Nagra H."/>
            <person name="Otto T.D."/>
            <person name="Rawlings N."/>
            <person name="Sanchez A."/>
            <person name="Sanders M."/>
            <person name="Subramaniam C."/>
            <person name="Tay Y."/>
            <person name="Dear P."/>
            <person name="Doerig C."/>
            <person name="Gruber A."/>
            <person name="Parkinson J."/>
            <person name="Shirley M."/>
            <person name="Wan K.L."/>
            <person name="Berriman M."/>
            <person name="Tomley F."/>
            <person name="Pain A."/>
        </authorList>
    </citation>
    <scope>NUCLEOTIDE SEQUENCE [LARGE SCALE GENOMIC DNA]</scope>
    <source>
        <strain evidence="3">Weybridge</strain>
    </source>
</reference>
<evidence type="ECO:0000259" key="2">
    <source>
        <dbReference type="PROSITE" id="PS50011"/>
    </source>
</evidence>
<reference evidence="3" key="2">
    <citation type="submission" date="2013-10" db="EMBL/GenBank/DDBJ databases">
        <authorList>
            <person name="Aslett M."/>
        </authorList>
    </citation>
    <scope>NUCLEOTIDE SEQUENCE [LARGE SCALE GENOMIC DNA]</scope>
    <source>
        <strain evidence="3">Weybridge</strain>
    </source>
</reference>
<dbReference type="GO" id="GO:0004674">
    <property type="term" value="F:protein serine/threonine kinase activity"/>
    <property type="evidence" value="ECO:0007669"/>
    <property type="project" value="TreeGrafter"/>
</dbReference>
<dbReference type="PANTHER" id="PTHR44329">
    <property type="entry name" value="SERINE/THREONINE-PROTEIN KINASE TNNI3K-RELATED"/>
    <property type="match status" value="1"/>
</dbReference>
<feature type="domain" description="Protein kinase" evidence="2">
    <location>
        <begin position="411"/>
        <end position="705"/>
    </location>
</feature>
<dbReference type="InterPro" id="IPR008271">
    <property type="entry name" value="Ser/Thr_kinase_AS"/>
</dbReference>
<sequence length="792" mass="86504">MMPQSFAESATLRCRVSGATDFGERRPLNMQFTPQSNITAAPWASEKKSGSFANASQRQLHIFRLDGDGCPQLKYKKAGGNGRPLSTSCRRAGRQTPAPSPSKFELAAVAALCSPAASTSRALFPRVGPTKRSPFPSAHSFVPSRNIFLGKTPSEEGDARPEGASSIPLIPTRSFDEAAKKDPSGEAFTSLTGLSCQTLTQPPTAHWENVVPRTGGGDWQGMGTFQQLPGGPESSISRCFIPRTCCSPNVQWRDQLLQGTQHVESNRNAHMSMSHQLHGAPSQAAGTANCSFASQPLPGVALTKASSCGENAMLPHIGLNELNSPVEQAAAALGCSPRNLSHLIKPLHTTCRKNGENAQEHVDDQRAEVVTVYGTERFWDLMETLAELQRGPTSLLSSSVTFDSVLLPGGELEYSIIQQGSFGKVFVGTYQGSKVAIKVPVECMLTTDPAGVVERTLNEWKILSMCQHPNVVRLIGGIVHGPFDVWLVTQLANGSDLHSRKYSRDPLVRRFISPENGLYMCRQLAAVVAYLHVPVPGRKPIVVHRDIKPENVLIGDDWTIQLCDFGDAEASADGRVSRISGATWFYAPAELLRCSPVECMASRTTVQLPPLNEKWDIWSMGCVFQEMFGFLSPMHVHISNRDSPNVIYEKLKSKAISGTLVPDIASGIQGIARNIIARCLDPDPSSRPSAVEVLNMWNARDEDILKDIHMRPYPPEAKAVEAPSFNSSNREGFPRITAEPQQMLPRICSLRTEPNRHFITENTRGEIRNIQNGQPCSSASAYSTHTYVNRFS</sequence>